<dbReference type="PANTHER" id="PTHR12608:SF1">
    <property type="entry name" value="TRANSMEMBRANE PROTEIN 165"/>
    <property type="match status" value="1"/>
</dbReference>
<comment type="subcellular location">
    <subcellularLocation>
        <location evidence="1 6">Membrane</location>
        <topology evidence="1 6">Multi-pass membrane protein</topology>
    </subcellularLocation>
</comment>
<keyword evidence="3 6" id="KW-0812">Transmembrane</keyword>
<dbReference type="AlphaFoldDB" id="A0A4R6YPR8"/>
<evidence type="ECO:0000256" key="2">
    <source>
        <dbReference type="ARBA" id="ARBA00009190"/>
    </source>
</evidence>
<evidence type="ECO:0000256" key="5">
    <source>
        <dbReference type="ARBA" id="ARBA00023136"/>
    </source>
</evidence>
<feature type="transmembrane region" description="Helical" evidence="6">
    <location>
        <begin position="68"/>
        <end position="86"/>
    </location>
</feature>
<dbReference type="OrthoDB" id="9801356at2"/>
<organism evidence="7 8">
    <name type="scientific">Tahibacter aquaticus</name>
    <dbReference type="NCBI Taxonomy" id="520092"/>
    <lineage>
        <taxon>Bacteria</taxon>
        <taxon>Pseudomonadati</taxon>
        <taxon>Pseudomonadota</taxon>
        <taxon>Gammaproteobacteria</taxon>
        <taxon>Lysobacterales</taxon>
        <taxon>Rhodanobacteraceae</taxon>
        <taxon>Tahibacter</taxon>
    </lineage>
</organism>
<feature type="transmembrane region" description="Helical" evidence="6">
    <location>
        <begin position="167"/>
        <end position="188"/>
    </location>
</feature>
<comment type="caution">
    <text evidence="7">The sequence shown here is derived from an EMBL/GenBank/DDBJ whole genome shotgun (WGS) entry which is preliminary data.</text>
</comment>
<comment type="caution">
    <text evidence="6">Lacks conserved residue(s) required for the propagation of feature annotation.</text>
</comment>
<dbReference type="Proteomes" id="UP000295293">
    <property type="component" value="Unassembled WGS sequence"/>
</dbReference>
<keyword evidence="4 6" id="KW-1133">Transmembrane helix</keyword>
<evidence type="ECO:0000313" key="7">
    <source>
        <dbReference type="EMBL" id="TDR39713.1"/>
    </source>
</evidence>
<protein>
    <recommendedName>
        <fullName evidence="6">GDT1 family protein</fullName>
    </recommendedName>
</protein>
<evidence type="ECO:0000313" key="8">
    <source>
        <dbReference type="Proteomes" id="UP000295293"/>
    </source>
</evidence>
<evidence type="ECO:0000256" key="1">
    <source>
        <dbReference type="ARBA" id="ARBA00004141"/>
    </source>
</evidence>
<keyword evidence="8" id="KW-1185">Reference proteome</keyword>
<evidence type="ECO:0000256" key="6">
    <source>
        <dbReference type="RuleBase" id="RU365102"/>
    </source>
</evidence>
<dbReference type="RefSeq" id="WP_133820711.1">
    <property type="nucleotide sequence ID" value="NZ_SNZH01000015.1"/>
</dbReference>
<keyword evidence="5 6" id="KW-0472">Membrane</keyword>
<evidence type="ECO:0000256" key="3">
    <source>
        <dbReference type="ARBA" id="ARBA00022692"/>
    </source>
</evidence>
<feature type="transmembrane region" description="Helical" evidence="6">
    <location>
        <begin position="133"/>
        <end position="155"/>
    </location>
</feature>
<comment type="similarity">
    <text evidence="2 6">Belongs to the GDT1 family.</text>
</comment>
<sequence length="195" mass="20938">MEALITSFGMVAIAEIGDKTQLLSFVLATRFRGRQWTIIAGIFAATIVNHLFAAFVGDWVAKSLDPDLLRWILGLSFLAFAAWALIPDTLDEAKQNTSRHGAFLTTLVLFFLAEMGDKTQLATVALGAKFSSLALVTLGTTLGMMAANIPAVLIGDKLAQRFPLAKMRFVAAALFAIFGVLILLKFNFGLGLGGL</sequence>
<accession>A0A4R6YPR8</accession>
<dbReference type="Pfam" id="PF01169">
    <property type="entry name" value="GDT1"/>
    <property type="match status" value="2"/>
</dbReference>
<dbReference type="GO" id="GO:0016020">
    <property type="term" value="C:membrane"/>
    <property type="evidence" value="ECO:0007669"/>
    <property type="project" value="UniProtKB-SubCell"/>
</dbReference>
<dbReference type="PANTHER" id="PTHR12608">
    <property type="entry name" value="TRANSMEMBRANE PROTEIN HTP-1 RELATED"/>
    <property type="match status" value="1"/>
</dbReference>
<dbReference type="GO" id="GO:0046873">
    <property type="term" value="F:metal ion transmembrane transporter activity"/>
    <property type="evidence" value="ECO:0007669"/>
    <property type="project" value="InterPro"/>
</dbReference>
<feature type="transmembrane region" description="Helical" evidence="6">
    <location>
        <begin position="36"/>
        <end position="56"/>
    </location>
</feature>
<dbReference type="EMBL" id="SNZH01000015">
    <property type="protein sequence ID" value="TDR39713.1"/>
    <property type="molecule type" value="Genomic_DNA"/>
</dbReference>
<dbReference type="InterPro" id="IPR001727">
    <property type="entry name" value="GDT1-like"/>
</dbReference>
<reference evidence="7 8" key="1">
    <citation type="submission" date="2019-03" db="EMBL/GenBank/DDBJ databases">
        <title>Genomic Encyclopedia of Type Strains, Phase IV (KMG-IV): sequencing the most valuable type-strain genomes for metagenomic binning, comparative biology and taxonomic classification.</title>
        <authorList>
            <person name="Goeker M."/>
        </authorList>
    </citation>
    <scope>NUCLEOTIDE SEQUENCE [LARGE SCALE GENOMIC DNA]</scope>
    <source>
        <strain evidence="7 8">DSM 21667</strain>
    </source>
</reference>
<gene>
    <name evidence="7" type="ORF">DFR29_115103</name>
</gene>
<evidence type="ECO:0000256" key="4">
    <source>
        <dbReference type="ARBA" id="ARBA00022989"/>
    </source>
</evidence>
<proteinExistence type="inferred from homology"/>
<name>A0A4R6YPR8_9GAMM</name>